<keyword evidence="11 30" id="KW-0808">Transferase</keyword>
<evidence type="ECO:0000256" key="17">
    <source>
        <dbReference type="ARBA" id="ARBA00023136"/>
    </source>
</evidence>
<proteinExistence type="inferred from homology"/>
<dbReference type="EC" id="2.7.8.8" evidence="6"/>
<comment type="function">
    <text evidence="26">Non-catalytic component of the H/ACA small nucleolar ribonucleoprotein (H/ACA snoRNP), which catalyzes pseudouridylation of rRNA and is required for ribosome biogenesis. This involves the isomerization of uridine such that the ribose is subsequently attached to C5, instead of the normal N1. Pseudouridine ('psi') residues may serve to stabilize the conformation of rRNAs. The H/ACA snoRNP complex also mediates pseudouridylation of other types of RNAs. The H/ACA snoRNP complex mediates pseudouridylation at position 93 in U2 snRNA.</text>
</comment>
<evidence type="ECO:0000256" key="14">
    <source>
        <dbReference type="ARBA" id="ARBA00022884"/>
    </source>
</evidence>
<keyword evidence="34" id="KW-1185">Reference proteome</keyword>
<evidence type="ECO:0000256" key="1">
    <source>
        <dbReference type="ARBA" id="ARBA00000287"/>
    </source>
</evidence>
<sequence>MSFRGGGRGGFATGANRGGSFGGRGGRGGFQQPMGPPAQVLEMGSFMHACEGEMVCESINPKIPYFNAPIYLENKTPIGKVDEVLGPINQVYFTIKPQEGIVATSFKPGDKVYIGGDKLLPLEKYGSFLYVYFANSIDPMIIGSFLSLSRHRELLSLRELEALPGVVLAVAEEALVVEQEVDAADLAPLEEEAASVVELEEEVEASVVEAVASPGEAAEEDLVEVSDVRQSSVMPSNASTNSGVPPAGDGDVSGQEKQKMLLSAETGHFSMVRALHLADLVTELNGTVMSVLSSMRYCLGDPHDYGAIWYALGFMPFGLFFDFMDGKIARWRKKSSLMGQELDSLADLISFGMAPAAAAFALGVRTNVDHLLLAFFVLCGLTRLARFNVTVAVLPKDKTGKSKYFEGTPIPTTLSIASLMAYWVSQGWVQEDLPLGVIAQGTAFEFHPVALLFVLHGCLMVSKSIHIPKP</sequence>
<dbReference type="Pfam" id="PF01066">
    <property type="entry name" value="CDP-OH_P_transf"/>
    <property type="match status" value="1"/>
</dbReference>
<organism evidence="33 34">
    <name type="scientific">Aspergillus arachidicola</name>
    <dbReference type="NCBI Taxonomy" id="656916"/>
    <lineage>
        <taxon>Eukaryota</taxon>
        <taxon>Fungi</taxon>
        <taxon>Dikarya</taxon>
        <taxon>Ascomycota</taxon>
        <taxon>Pezizomycotina</taxon>
        <taxon>Eurotiomycetes</taxon>
        <taxon>Eurotiomycetidae</taxon>
        <taxon>Eurotiales</taxon>
        <taxon>Aspergillaceae</taxon>
        <taxon>Aspergillus</taxon>
        <taxon>Aspergillus subgen. Circumdati</taxon>
    </lineage>
</organism>
<dbReference type="GO" id="GO:0006659">
    <property type="term" value="P:phosphatidylserine biosynthetic process"/>
    <property type="evidence" value="ECO:0007669"/>
    <property type="project" value="UniProtKB-ARBA"/>
</dbReference>
<evidence type="ECO:0000256" key="16">
    <source>
        <dbReference type="ARBA" id="ARBA00023098"/>
    </source>
</evidence>
<dbReference type="InterPro" id="IPR048254">
    <property type="entry name" value="CDP_ALCOHOL_P_TRANSF_CS"/>
</dbReference>
<keyword evidence="15 32" id="KW-1133">Transmembrane helix</keyword>
<evidence type="ECO:0000256" key="2">
    <source>
        <dbReference type="ARBA" id="ARBA00004477"/>
    </source>
</evidence>
<evidence type="ECO:0000256" key="13">
    <source>
        <dbReference type="ARBA" id="ARBA00022824"/>
    </source>
</evidence>
<evidence type="ECO:0000256" key="6">
    <source>
        <dbReference type="ARBA" id="ARBA00013174"/>
    </source>
</evidence>
<gene>
    <name evidence="33" type="ORF">AARAC_008109</name>
</gene>
<keyword evidence="21" id="KW-0687">Ribonucleoprotein</keyword>
<feature type="region of interest" description="Disordered" evidence="31">
    <location>
        <begin position="233"/>
        <end position="254"/>
    </location>
</feature>
<dbReference type="Pfam" id="PF04410">
    <property type="entry name" value="Gar1"/>
    <property type="match status" value="1"/>
</dbReference>
<dbReference type="GO" id="GO:0003882">
    <property type="term" value="F:CDP-diacylglycerol-serine O-phosphatidyltransferase activity"/>
    <property type="evidence" value="ECO:0007669"/>
    <property type="project" value="UniProtKB-EC"/>
</dbReference>
<evidence type="ECO:0000256" key="32">
    <source>
        <dbReference type="SAM" id="Phobius"/>
    </source>
</evidence>
<feature type="transmembrane region" description="Helical" evidence="32">
    <location>
        <begin position="307"/>
        <end position="324"/>
    </location>
</feature>
<dbReference type="Gene3D" id="2.40.10.230">
    <property type="entry name" value="Probable tRNA pseudouridine synthase domain"/>
    <property type="match status" value="1"/>
</dbReference>
<evidence type="ECO:0000256" key="29">
    <source>
        <dbReference type="ARBA" id="ARBA00067245"/>
    </source>
</evidence>
<comment type="subcellular location">
    <subcellularLocation>
        <location evidence="2">Endoplasmic reticulum membrane</location>
        <topology evidence="2">Multi-pass membrane protein</topology>
    </subcellularLocation>
    <subcellularLocation>
        <location evidence="3">Nucleus</location>
        <location evidence="3">Nucleolus</location>
    </subcellularLocation>
</comment>
<dbReference type="InterPro" id="IPR009000">
    <property type="entry name" value="Transl_B-barrel_sf"/>
</dbReference>
<keyword evidence="16" id="KW-0443">Lipid metabolism</keyword>
<reference evidence="33 34" key="1">
    <citation type="submission" date="2017-05" db="EMBL/GenBank/DDBJ databases">
        <title>Genome sequence for an aflatoxigenic pathogen of Argentinian peanut, Aspergillus arachidicola.</title>
        <authorList>
            <person name="Moore G."/>
            <person name="Beltz S.B."/>
            <person name="Mack B.M."/>
        </authorList>
    </citation>
    <scope>NUCLEOTIDE SEQUENCE [LARGE SCALE GENOMIC DNA]</scope>
    <source>
        <strain evidence="33 34">CBS 117610</strain>
    </source>
</reference>
<evidence type="ECO:0000256" key="5">
    <source>
        <dbReference type="ARBA" id="ARBA00010441"/>
    </source>
</evidence>
<evidence type="ECO:0000313" key="33">
    <source>
        <dbReference type="EMBL" id="PIG81560.1"/>
    </source>
</evidence>
<evidence type="ECO:0000256" key="15">
    <source>
        <dbReference type="ARBA" id="ARBA00022989"/>
    </source>
</evidence>
<feature type="transmembrane region" description="Helical" evidence="32">
    <location>
        <begin position="370"/>
        <end position="395"/>
    </location>
</feature>
<comment type="catalytic activity">
    <reaction evidence="1">
        <text>a CDP-1,2-diacyl-sn-glycerol + L-serine = a 1,2-diacyl-sn-glycero-3-phospho-L-serine + CMP + H(+)</text>
        <dbReference type="Rhea" id="RHEA:16913"/>
        <dbReference type="ChEBI" id="CHEBI:15378"/>
        <dbReference type="ChEBI" id="CHEBI:33384"/>
        <dbReference type="ChEBI" id="CHEBI:57262"/>
        <dbReference type="ChEBI" id="CHEBI:58332"/>
        <dbReference type="ChEBI" id="CHEBI:60377"/>
        <dbReference type="EC" id="2.7.8.8"/>
    </reaction>
</comment>
<keyword evidence="8" id="KW-0444">Lipid biosynthesis</keyword>
<keyword evidence="18" id="KW-0594">Phospholipid biosynthesis</keyword>
<evidence type="ECO:0000256" key="12">
    <source>
        <dbReference type="ARBA" id="ARBA00022692"/>
    </source>
</evidence>
<dbReference type="InterPro" id="IPR043130">
    <property type="entry name" value="CDP-OH_PTrfase_TM_dom"/>
</dbReference>
<keyword evidence="20" id="KW-1208">Phospholipid metabolism</keyword>
<keyword evidence="10" id="KW-0698">rRNA processing</keyword>
<dbReference type="GO" id="GO:0000454">
    <property type="term" value="P:snoRNA guided rRNA pseudouridine synthesis"/>
    <property type="evidence" value="ECO:0007669"/>
    <property type="project" value="TreeGrafter"/>
</dbReference>
<comment type="similarity">
    <text evidence="23">Belongs to the GAR1 family.</text>
</comment>
<evidence type="ECO:0000256" key="4">
    <source>
        <dbReference type="ARBA" id="ARBA00005189"/>
    </source>
</evidence>
<dbReference type="AlphaFoldDB" id="A0A2G7FLP0"/>
<comment type="caution">
    <text evidence="33">The sequence shown here is derived from an EMBL/GenBank/DDBJ whole genome shotgun (WGS) entry which is preliminary data.</text>
</comment>
<evidence type="ECO:0000256" key="27">
    <source>
        <dbReference type="ARBA" id="ARBA00060701"/>
    </source>
</evidence>
<keyword evidence="13" id="KW-0256">Endoplasmic reticulum</keyword>
<keyword evidence="19" id="KW-0539">Nucleus</keyword>
<evidence type="ECO:0000256" key="26">
    <source>
        <dbReference type="ARBA" id="ARBA00053712"/>
    </source>
</evidence>
<dbReference type="Proteomes" id="UP000231358">
    <property type="component" value="Unassembled WGS sequence"/>
</dbReference>
<evidence type="ECO:0000256" key="24">
    <source>
        <dbReference type="ARBA" id="ARBA00040068"/>
    </source>
</evidence>
<dbReference type="GO" id="GO:0034513">
    <property type="term" value="F:box H/ACA snoRNA binding"/>
    <property type="evidence" value="ECO:0007669"/>
    <property type="project" value="TreeGrafter"/>
</dbReference>
<evidence type="ECO:0000256" key="9">
    <source>
        <dbReference type="ARBA" id="ARBA00022517"/>
    </source>
</evidence>
<comment type="subunit">
    <text evidence="28">Component of the small nucleolar ribonucleoprotein particles containing H/ACA-type snoRNAs (H/ACA snoRNPs).</text>
</comment>
<evidence type="ECO:0000256" key="28">
    <source>
        <dbReference type="ARBA" id="ARBA00062786"/>
    </source>
</evidence>
<comment type="similarity">
    <text evidence="5 30">Belongs to the CDP-alcohol phosphatidyltransferase class-I family.</text>
</comment>
<feature type="compositionally biased region" description="Polar residues" evidence="31">
    <location>
        <begin position="233"/>
        <end position="243"/>
    </location>
</feature>
<evidence type="ECO:0000256" key="19">
    <source>
        <dbReference type="ARBA" id="ARBA00023242"/>
    </source>
</evidence>
<dbReference type="SUPFAM" id="SSF50447">
    <property type="entry name" value="Translation proteins"/>
    <property type="match status" value="1"/>
</dbReference>
<feature type="region of interest" description="Disordered" evidence="31">
    <location>
        <begin position="1"/>
        <end position="34"/>
    </location>
</feature>
<keyword evidence="12 32" id="KW-0812">Transmembrane</keyword>
<evidence type="ECO:0000256" key="3">
    <source>
        <dbReference type="ARBA" id="ARBA00004604"/>
    </source>
</evidence>
<dbReference type="STRING" id="656916.A0A2G7FLP0"/>
<dbReference type="PROSITE" id="PS00379">
    <property type="entry name" value="CDP_ALCOHOL_P_TRANSF"/>
    <property type="match status" value="1"/>
</dbReference>
<evidence type="ECO:0000313" key="34">
    <source>
        <dbReference type="Proteomes" id="UP000231358"/>
    </source>
</evidence>
<feature type="compositionally biased region" description="Gly residues" evidence="31">
    <location>
        <begin position="1"/>
        <end position="29"/>
    </location>
</feature>
<evidence type="ECO:0000256" key="23">
    <source>
        <dbReference type="ARBA" id="ARBA00038293"/>
    </source>
</evidence>
<feature type="transmembrane region" description="Helical" evidence="32">
    <location>
        <begin position="345"/>
        <end position="364"/>
    </location>
</feature>
<dbReference type="GO" id="GO:0005789">
    <property type="term" value="C:endoplasmic reticulum membrane"/>
    <property type="evidence" value="ECO:0007669"/>
    <property type="project" value="UniProtKB-SubCell"/>
</dbReference>
<evidence type="ECO:0000256" key="10">
    <source>
        <dbReference type="ARBA" id="ARBA00022552"/>
    </source>
</evidence>
<dbReference type="FunFam" id="1.20.120.1760:FF:000022">
    <property type="entry name" value="CDP-diacylglycerol--serine O-phosphatidyltransferase"/>
    <property type="match status" value="1"/>
</dbReference>
<keyword evidence="9" id="KW-0690">Ribosome biogenesis</keyword>
<evidence type="ECO:0000256" key="7">
    <source>
        <dbReference type="ARBA" id="ARBA00017171"/>
    </source>
</evidence>
<dbReference type="InterPro" id="IPR007504">
    <property type="entry name" value="H/ACA_rnp_Gar1/Naf1"/>
</dbReference>
<keyword evidence="14" id="KW-0694">RNA-binding</keyword>
<evidence type="ECO:0000256" key="30">
    <source>
        <dbReference type="RuleBase" id="RU003750"/>
    </source>
</evidence>
<evidence type="ECO:0000256" key="22">
    <source>
        <dbReference type="ARBA" id="ARBA00032361"/>
    </source>
</evidence>
<dbReference type="Gene3D" id="1.20.120.1760">
    <property type="match status" value="1"/>
</dbReference>
<dbReference type="PANTHER" id="PTHR23237">
    <property type="entry name" value="NUCLEOLAR PROTEIN FAMILY A MEMBER 1 SNORNP PROTEIN GAR1"/>
    <property type="match status" value="1"/>
</dbReference>
<dbReference type="EMBL" id="NEXV01000550">
    <property type="protein sequence ID" value="PIG81560.1"/>
    <property type="molecule type" value="Genomic_DNA"/>
</dbReference>
<dbReference type="InterPro" id="IPR000462">
    <property type="entry name" value="CDP-OH_P_trans"/>
</dbReference>
<dbReference type="InterPro" id="IPR038664">
    <property type="entry name" value="Gar1/Naf1_Cbf5-bd_sf"/>
</dbReference>
<evidence type="ECO:0000256" key="25">
    <source>
        <dbReference type="ARBA" id="ARBA00042224"/>
    </source>
</evidence>
<evidence type="ECO:0000256" key="21">
    <source>
        <dbReference type="ARBA" id="ARBA00023274"/>
    </source>
</evidence>
<evidence type="ECO:0000256" key="11">
    <source>
        <dbReference type="ARBA" id="ARBA00022679"/>
    </source>
</evidence>
<evidence type="ECO:0000256" key="31">
    <source>
        <dbReference type="SAM" id="MobiDB-lite"/>
    </source>
</evidence>
<dbReference type="FunFam" id="2.40.10.230:FF:000001">
    <property type="entry name" value="H/ACA ribonucleoprotein complex subunit"/>
    <property type="match status" value="1"/>
</dbReference>
<dbReference type="PANTHER" id="PTHR23237:SF6">
    <property type="entry name" value="H_ACA RIBONUCLEOPROTEIN COMPLEX SUBUNIT 1"/>
    <property type="match status" value="1"/>
</dbReference>
<dbReference type="GO" id="GO:0031429">
    <property type="term" value="C:box H/ACA snoRNP complex"/>
    <property type="evidence" value="ECO:0007669"/>
    <property type="project" value="TreeGrafter"/>
</dbReference>
<comment type="pathway">
    <text evidence="4">Lipid metabolism.</text>
</comment>
<comment type="pathway">
    <text evidence="27">Phospholipid metabolism; phosphatidylethanolamine biosynthesis; phosphatidylethanolamine from CDP-diacylglycerol: step 1/2.</text>
</comment>
<evidence type="ECO:0000256" key="18">
    <source>
        <dbReference type="ARBA" id="ARBA00023209"/>
    </source>
</evidence>
<keyword evidence="17 32" id="KW-0472">Membrane</keyword>
<accession>A0A2G7FLP0</accession>
<name>A0A2G7FLP0_9EURO</name>
<evidence type="ECO:0000256" key="8">
    <source>
        <dbReference type="ARBA" id="ARBA00022516"/>
    </source>
</evidence>
<protein>
    <recommendedName>
        <fullName evidence="7">CDP-diacylglycerol--serine O-phosphatidyltransferase</fullName>
        <ecNumber evidence="6">2.7.8.8</ecNumber>
    </recommendedName>
    <alternativeName>
        <fullName evidence="24 29">H/ACA ribonucleoprotein complex subunit GAR1</fullName>
    </alternativeName>
    <alternativeName>
        <fullName evidence="22">Phosphatidylserine synthase</fullName>
    </alternativeName>
    <alternativeName>
        <fullName evidence="25">snoRNP protein GAR1</fullName>
    </alternativeName>
</protein>
<evidence type="ECO:0000256" key="20">
    <source>
        <dbReference type="ARBA" id="ARBA00023264"/>
    </source>
</evidence>